<dbReference type="InterPro" id="IPR035996">
    <property type="entry name" value="4pyrrol_Methylase_sf"/>
</dbReference>
<dbReference type="InterPro" id="IPR036108">
    <property type="entry name" value="4pyrrol_syn_uPrphyn_synt_sf"/>
</dbReference>
<keyword evidence="14" id="KW-1185">Reference proteome</keyword>
<dbReference type="GO" id="GO:0004851">
    <property type="term" value="F:uroporphyrin-III C-methyltransferase activity"/>
    <property type="evidence" value="ECO:0007669"/>
    <property type="project" value="UniProtKB-EC"/>
</dbReference>
<dbReference type="AlphaFoldDB" id="A0A9X2JH09"/>
<feature type="domain" description="Tetrapyrrole methylase" evidence="11">
    <location>
        <begin position="7"/>
        <end position="219"/>
    </location>
</feature>
<dbReference type="GO" id="GO:0019354">
    <property type="term" value="P:siroheme biosynthetic process"/>
    <property type="evidence" value="ECO:0007669"/>
    <property type="project" value="InterPro"/>
</dbReference>
<dbReference type="CDD" id="cd06578">
    <property type="entry name" value="HemD"/>
    <property type="match status" value="1"/>
</dbReference>
<dbReference type="CDD" id="cd11642">
    <property type="entry name" value="SUMT"/>
    <property type="match status" value="1"/>
</dbReference>
<dbReference type="PANTHER" id="PTHR45790">
    <property type="entry name" value="SIROHEME SYNTHASE-RELATED"/>
    <property type="match status" value="1"/>
</dbReference>
<dbReference type="Pfam" id="PF00590">
    <property type="entry name" value="TP_methylase"/>
    <property type="match status" value="1"/>
</dbReference>
<evidence type="ECO:0000256" key="8">
    <source>
        <dbReference type="ARBA" id="ARBA00025705"/>
    </source>
</evidence>
<comment type="caution">
    <text evidence="13">The sequence shown here is derived from an EMBL/GenBank/DDBJ whole genome shotgun (WGS) entry which is preliminary data.</text>
</comment>
<dbReference type="InterPro" id="IPR000878">
    <property type="entry name" value="4pyrrol_Mease"/>
</dbReference>
<evidence type="ECO:0000256" key="1">
    <source>
        <dbReference type="ARBA" id="ARBA00005879"/>
    </source>
</evidence>
<dbReference type="NCBIfam" id="NF004790">
    <property type="entry name" value="PRK06136.1"/>
    <property type="match status" value="1"/>
</dbReference>
<proteinExistence type="inferred from homology"/>
<accession>A0A9X2JH09</accession>
<evidence type="ECO:0000256" key="7">
    <source>
        <dbReference type="ARBA" id="ARBA00023244"/>
    </source>
</evidence>
<dbReference type="InterPro" id="IPR014777">
    <property type="entry name" value="4pyrrole_Mease_sub1"/>
</dbReference>
<comment type="similarity">
    <text evidence="1 10">Belongs to the precorrin methyltransferase family.</text>
</comment>
<keyword evidence="7" id="KW-0627">Porphyrin biosynthesis</keyword>
<dbReference type="EC" id="2.1.1.107" evidence="2"/>
<dbReference type="Pfam" id="PF02602">
    <property type="entry name" value="HEM4"/>
    <property type="match status" value="1"/>
</dbReference>
<dbReference type="GO" id="GO:0032259">
    <property type="term" value="P:methylation"/>
    <property type="evidence" value="ECO:0007669"/>
    <property type="project" value="UniProtKB-KW"/>
</dbReference>
<evidence type="ECO:0000259" key="11">
    <source>
        <dbReference type="Pfam" id="PF00590"/>
    </source>
</evidence>
<organism evidence="13 14">
    <name type="scientific">Aeoliella straminimaris</name>
    <dbReference type="NCBI Taxonomy" id="2954799"/>
    <lineage>
        <taxon>Bacteria</taxon>
        <taxon>Pseudomonadati</taxon>
        <taxon>Planctomycetota</taxon>
        <taxon>Planctomycetia</taxon>
        <taxon>Pirellulales</taxon>
        <taxon>Lacipirellulaceae</taxon>
        <taxon>Aeoliella</taxon>
    </lineage>
</organism>
<keyword evidence="5 10" id="KW-0808">Transferase</keyword>
<dbReference type="RefSeq" id="WP_252853427.1">
    <property type="nucleotide sequence ID" value="NZ_JAMXLR010000055.1"/>
</dbReference>
<dbReference type="Gene3D" id="3.40.1010.10">
    <property type="entry name" value="Cobalt-precorrin-4 Transmethylase, Domain 1"/>
    <property type="match status" value="1"/>
</dbReference>
<comment type="pathway">
    <text evidence="9">Cofactor biosynthesis; adenosylcobalamin biosynthesis; precorrin-2 from uroporphyrinogen III: step 1/1.</text>
</comment>
<dbReference type="FunFam" id="3.40.1010.10:FF:000001">
    <property type="entry name" value="Siroheme synthase"/>
    <property type="match status" value="1"/>
</dbReference>
<dbReference type="InterPro" id="IPR003754">
    <property type="entry name" value="4pyrrol_synth_uPrphyn_synth"/>
</dbReference>
<evidence type="ECO:0000259" key="12">
    <source>
        <dbReference type="Pfam" id="PF02602"/>
    </source>
</evidence>
<keyword evidence="4 10" id="KW-0489">Methyltransferase</keyword>
<name>A0A9X2JH09_9BACT</name>
<dbReference type="InterPro" id="IPR014776">
    <property type="entry name" value="4pyrrole_Mease_sub2"/>
</dbReference>
<evidence type="ECO:0000313" key="13">
    <source>
        <dbReference type="EMBL" id="MCO6045311.1"/>
    </source>
</evidence>
<evidence type="ECO:0000313" key="14">
    <source>
        <dbReference type="Proteomes" id="UP001155241"/>
    </source>
</evidence>
<protein>
    <recommendedName>
        <fullName evidence="2">uroporphyrinogen-III C-methyltransferase</fullName>
        <ecNumber evidence="2">2.1.1.107</ecNumber>
    </recommendedName>
</protein>
<dbReference type="FunFam" id="3.30.950.10:FF:000001">
    <property type="entry name" value="Siroheme synthase"/>
    <property type="match status" value="1"/>
</dbReference>
<dbReference type="SUPFAM" id="SSF69618">
    <property type="entry name" value="HemD-like"/>
    <property type="match status" value="1"/>
</dbReference>
<reference evidence="13" key="1">
    <citation type="submission" date="2022-06" db="EMBL/GenBank/DDBJ databases">
        <title>Aeoliella straminimaris, a novel planctomycete from sediments.</title>
        <authorList>
            <person name="Vitorino I.R."/>
            <person name="Lage O.M."/>
        </authorList>
    </citation>
    <scope>NUCLEOTIDE SEQUENCE</scope>
    <source>
        <strain evidence="13">ICT_H6.2</strain>
    </source>
</reference>
<evidence type="ECO:0000256" key="3">
    <source>
        <dbReference type="ARBA" id="ARBA00022573"/>
    </source>
</evidence>
<dbReference type="InterPro" id="IPR003043">
    <property type="entry name" value="Uropor_MeTrfase_CS"/>
</dbReference>
<dbReference type="InterPro" id="IPR050161">
    <property type="entry name" value="Siro_Cobalamin_biosynth"/>
</dbReference>
<dbReference type="NCBIfam" id="TIGR01469">
    <property type="entry name" value="cobA_cysG_Cterm"/>
    <property type="match status" value="1"/>
</dbReference>
<comment type="pathway">
    <text evidence="8">Porphyrin-containing compound metabolism; siroheme biosynthesis; precorrin-2 from uroporphyrinogen III: step 1/1.</text>
</comment>
<dbReference type="SUPFAM" id="SSF53790">
    <property type="entry name" value="Tetrapyrrole methylase"/>
    <property type="match status" value="1"/>
</dbReference>
<dbReference type="Gene3D" id="3.40.50.10090">
    <property type="match status" value="2"/>
</dbReference>
<keyword evidence="3" id="KW-0169">Cobalamin biosynthesis</keyword>
<dbReference type="Gene3D" id="3.30.950.10">
    <property type="entry name" value="Methyltransferase, Cobalt-precorrin-4 Transmethylase, Domain 2"/>
    <property type="match status" value="1"/>
</dbReference>
<keyword evidence="6" id="KW-0949">S-adenosyl-L-methionine</keyword>
<evidence type="ECO:0000256" key="6">
    <source>
        <dbReference type="ARBA" id="ARBA00022691"/>
    </source>
</evidence>
<sequence length="501" mass="53393">MTDHIGKVFLVGAGPGDPGLLTVRGAECLAQADVVLYDYLASPLLLRHTSPQAERICLGRHGGRIMSQQEVSRLMVAHAAAGKLVVRLKGGDPGIFGRVAEEAVELTEAGIPFEIVPGITTAVAAGSYAGITLTDREHASCVAFVTGREQAGKHEADGLDYAALAKFPGTLVFYMAITTAPHWSQALLAGGKPGDTPVAIVRWCSRPTQEQWTCRLDEVADVLAPGKVRPPAVVIVGPVVAHEKLAAWFTNRPLFGKTILVTRAEHQADTMCSRLEELGAAVLRQPAIDISAPTDWAPVDTAIDELDEYDWLVFSSRNGVEYFLDRIRQQGLDWRALGGVKLAAIGPATAQALAERDLDVDLKPAEYRAEALAAELSPTAKGQRFLLLRASRGREVLADTLRSAGGEVDQVVVYNSFDVTEPDAQVASALTAGDVDWITVTSSAIARSLVQLFGEQLHRTKLAAISPLTAGVLDQLGYPATAVAKQYTIDGVVDTILAAGR</sequence>
<dbReference type="GO" id="GO:0009236">
    <property type="term" value="P:cobalamin biosynthetic process"/>
    <property type="evidence" value="ECO:0007669"/>
    <property type="project" value="UniProtKB-KW"/>
</dbReference>
<evidence type="ECO:0000256" key="9">
    <source>
        <dbReference type="ARBA" id="ARBA00060548"/>
    </source>
</evidence>
<dbReference type="GO" id="GO:0004852">
    <property type="term" value="F:uroporphyrinogen-III synthase activity"/>
    <property type="evidence" value="ECO:0007669"/>
    <property type="project" value="InterPro"/>
</dbReference>
<evidence type="ECO:0000256" key="10">
    <source>
        <dbReference type="RuleBase" id="RU003960"/>
    </source>
</evidence>
<evidence type="ECO:0000256" key="5">
    <source>
        <dbReference type="ARBA" id="ARBA00022679"/>
    </source>
</evidence>
<gene>
    <name evidence="13" type="primary">cobA</name>
    <name evidence="13" type="ORF">NG895_15475</name>
</gene>
<dbReference type="EMBL" id="JAMXLR010000055">
    <property type="protein sequence ID" value="MCO6045311.1"/>
    <property type="molecule type" value="Genomic_DNA"/>
</dbReference>
<evidence type="ECO:0000256" key="2">
    <source>
        <dbReference type="ARBA" id="ARBA00012162"/>
    </source>
</evidence>
<evidence type="ECO:0000256" key="4">
    <source>
        <dbReference type="ARBA" id="ARBA00022603"/>
    </source>
</evidence>
<dbReference type="Proteomes" id="UP001155241">
    <property type="component" value="Unassembled WGS sequence"/>
</dbReference>
<dbReference type="PANTHER" id="PTHR45790:SF3">
    <property type="entry name" value="S-ADENOSYL-L-METHIONINE-DEPENDENT UROPORPHYRINOGEN III METHYLTRANSFERASE, CHLOROPLASTIC"/>
    <property type="match status" value="1"/>
</dbReference>
<dbReference type="PROSITE" id="PS00839">
    <property type="entry name" value="SUMT_1"/>
    <property type="match status" value="1"/>
</dbReference>
<dbReference type="PROSITE" id="PS00840">
    <property type="entry name" value="SUMT_2"/>
    <property type="match status" value="1"/>
</dbReference>
<feature type="domain" description="Tetrapyrrole biosynthesis uroporphyrinogen III synthase" evidence="12">
    <location>
        <begin position="272"/>
        <end position="493"/>
    </location>
</feature>
<dbReference type="InterPro" id="IPR006366">
    <property type="entry name" value="CobA/CysG_C"/>
</dbReference>